<name>A0ACC3S788_9PEZI</name>
<organism evidence="1 2">
    <name type="scientific">Zalaria obscura</name>
    <dbReference type="NCBI Taxonomy" id="2024903"/>
    <lineage>
        <taxon>Eukaryota</taxon>
        <taxon>Fungi</taxon>
        <taxon>Dikarya</taxon>
        <taxon>Ascomycota</taxon>
        <taxon>Pezizomycotina</taxon>
        <taxon>Dothideomycetes</taxon>
        <taxon>Dothideomycetidae</taxon>
        <taxon>Dothideales</taxon>
        <taxon>Zalariaceae</taxon>
        <taxon>Zalaria</taxon>
    </lineage>
</organism>
<keyword evidence="2" id="KW-1185">Reference proteome</keyword>
<dbReference type="Proteomes" id="UP001320706">
    <property type="component" value="Unassembled WGS sequence"/>
</dbReference>
<proteinExistence type="predicted"/>
<sequence length="204" mass="23057">MDSRDRRDTRDNRDSRPRRDRSTSRDRERGSYRSDRGGRRGGMSTGASQEKRRSADRVIDDRPSRREGRSRSPMRDGRGARDSPRQRTPPRGPRSGRADSPGRGARGGISQPSSRAPPGPKSVDPKRNGVESATADGDEEMDEDEDEEAQMRRLMGFSGFRSTKNTKVPGNDKLYGVRKDKQTEYRQYMNRVGGFNRPLSPSRT</sequence>
<dbReference type="EMBL" id="JAMKPW020000038">
    <property type="protein sequence ID" value="KAK8200743.1"/>
    <property type="molecule type" value="Genomic_DNA"/>
</dbReference>
<reference evidence="1" key="1">
    <citation type="submission" date="2024-02" db="EMBL/GenBank/DDBJ databases">
        <title>Metagenome Assembled Genome of Zalaria obscura JY119.</title>
        <authorList>
            <person name="Vighnesh L."/>
            <person name="Jagadeeshwari U."/>
            <person name="Venkata Ramana C."/>
            <person name="Sasikala C."/>
        </authorList>
    </citation>
    <scope>NUCLEOTIDE SEQUENCE</scope>
    <source>
        <strain evidence="1">JY119</strain>
    </source>
</reference>
<comment type="caution">
    <text evidence="1">The sequence shown here is derived from an EMBL/GenBank/DDBJ whole genome shotgun (WGS) entry which is preliminary data.</text>
</comment>
<evidence type="ECO:0000313" key="2">
    <source>
        <dbReference type="Proteomes" id="UP001320706"/>
    </source>
</evidence>
<protein>
    <submittedName>
        <fullName evidence="1">Uncharacterized protein</fullName>
    </submittedName>
</protein>
<gene>
    <name evidence="1" type="ORF">M8818_006058</name>
</gene>
<accession>A0ACC3S788</accession>
<evidence type="ECO:0000313" key="1">
    <source>
        <dbReference type="EMBL" id="KAK8200743.1"/>
    </source>
</evidence>